<proteinExistence type="inferred from homology"/>
<dbReference type="SUPFAM" id="SSF56176">
    <property type="entry name" value="FAD-binding/transporter-associated domain-like"/>
    <property type="match status" value="1"/>
</dbReference>
<evidence type="ECO:0000256" key="4">
    <source>
        <dbReference type="ARBA" id="ARBA00022827"/>
    </source>
</evidence>
<dbReference type="PROSITE" id="PS51387">
    <property type="entry name" value="FAD_PCMH"/>
    <property type="match status" value="1"/>
</dbReference>
<dbReference type="InterPro" id="IPR012951">
    <property type="entry name" value="BBE"/>
</dbReference>
<evidence type="ECO:0000313" key="7">
    <source>
        <dbReference type="EMBL" id="MCD5315923.1"/>
    </source>
</evidence>
<dbReference type="PROSITE" id="PS00862">
    <property type="entry name" value="OX2_COVAL_FAD"/>
    <property type="match status" value="1"/>
</dbReference>
<dbReference type="InterPro" id="IPR006094">
    <property type="entry name" value="Oxid_FAD_bind_N"/>
</dbReference>
<keyword evidence="8" id="KW-1185">Reference proteome</keyword>
<dbReference type="Pfam" id="PF01565">
    <property type="entry name" value="FAD_binding_4"/>
    <property type="match status" value="1"/>
</dbReference>
<dbReference type="Gene3D" id="3.40.462.20">
    <property type="match status" value="1"/>
</dbReference>
<dbReference type="InterPro" id="IPR016166">
    <property type="entry name" value="FAD-bd_PCMH"/>
</dbReference>
<dbReference type="PANTHER" id="PTHR42973:SF39">
    <property type="entry name" value="FAD-BINDING PCMH-TYPE DOMAIN-CONTAINING PROTEIN"/>
    <property type="match status" value="1"/>
</dbReference>
<dbReference type="InterPro" id="IPR006093">
    <property type="entry name" value="Oxy_OxRdtase_FAD_BS"/>
</dbReference>
<keyword evidence="5" id="KW-0560">Oxidoreductase</keyword>
<organism evidence="7 8">
    <name type="scientific">Kineosporia babensis</name>
    <dbReference type="NCBI Taxonomy" id="499548"/>
    <lineage>
        <taxon>Bacteria</taxon>
        <taxon>Bacillati</taxon>
        <taxon>Actinomycetota</taxon>
        <taxon>Actinomycetes</taxon>
        <taxon>Kineosporiales</taxon>
        <taxon>Kineosporiaceae</taxon>
        <taxon>Kineosporia</taxon>
    </lineage>
</organism>
<dbReference type="Gene3D" id="3.30.465.10">
    <property type="match status" value="1"/>
</dbReference>
<dbReference type="InterPro" id="IPR050416">
    <property type="entry name" value="FAD-linked_Oxidoreductase"/>
</dbReference>
<dbReference type="InterPro" id="IPR016167">
    <property type="entry name" value="FAD-bd_PCMH_sub1"/>
</dbReference>
<comment type="caution">
    <text evidence="7">The sequence shown here is derived from an EMBL/GenBank/DDBJ whole genome shotgun (WGS) entry which is preliminary data.</text>
</comment>
<keyword evidence="4" id="KW-0274">FAD</keyword>
<dbReference type="PANTHER" id="PTHR42973">
    <property type="entry name" value="BINDING OXIDOREDUCTASE, PUTATIVE (AFU_ORTHOLOGUE AFUA_1G17690)-RELATED"/>
    <property type="match status" value="1"/>
</dbReference>
<dbReference type="InterPro" id="IPR036318">
    <property type="entry name" value="FAD-bd_PCMH-like_sf"/>
</dbReference>
<dbReference type="GO" id="GO:0016491">
    <property type="term" value="F:oxidoreductase activity"/>
    <property type="evidence" value="ECO:0007669"/>
    <property type="project" value="UniProtKB-KW"/>
</dbReference>
<dbReference type="InterPro" id="IPR016169">
    <property type="entry name" value="FAD-bd_PCMH_sub2"/>
</dbReference>
<evidence type="ECO:0000259" key="6">
    <source>
        <dbReference type="PROSITE" id="PS51387"/>
    </source>
</evidence>
<evidence type="ECO:0000256" key="2">
    <source>
        <dbReference type="ARBA" id="ARBA00005466"/>
    </source>
</evidence>
<accession>A0A9X1NKP1</accession>
<comment type="cofactor">
    <cofactor evidence="1">
        <name>FAD</name>
        <dbReference type="ChEBI" id="CHEBI:57692"/>
    </cofactor>
</comment>
<dbReference type="Pfam" id="PF08031">
    <property type="entry name" value="BBE"/>
    <property type="match status" value="1"/>
</dbReference>
<dbReference type="InterPro" id="IPR006311">
    <property type="entry name" value="TAT_signal"/>
</dbReference>
<dbReference type="AlphaFoldDB" id="A0A9X1NKP1"/>
<dbReference type="Gene3D" id="3.30.43.10">
    <property type="entry name" value="Uridine Diphospho-n-acetylenolpyruvylglucosamine Reductase, domain 2"/>
    <property type="match status" value="1"/>
</dbReference>
<evidence type="ECO:0000256" key="1">
    <source>
        <dbReference type="ARBA" id="ARBA00001974"/>
    </source>
</evidence>
<evidence type="ECO:0000256" key="5">
    <source>
        <dbReference type="ARBA" id="ARBA00023002"/>
    </source>
</evidence>
<dbReference type="RefSeq" id="WP_231448743.1">
    <property type="nucleotide sequence ID" value="NZ_JAJOMB010000025.1"/>
</dbReference>
<keyword evidence="3" id="KW-0285">Flavoprotein</keyword>
<gene>
    <name evidence="7" type="ORF">LR394_34015</name>
</gene>
<feature type="domain" description="FAD-binding PCMH-type" evidence="6">
    <location>
        <begin position="69"/>
        <end position="239"/>
    </location>
</feature>
<dbReference type="GO" id="GO:0071949">
    <property type="term" value="F:FAD binding"/>
    <property type="evidence" value="ECO:0007669"/>
    <property type="project" value="InterPro"/>
</dbReference>
<dbReference type="EMBL" id="JAJOMB010000025">
    <property type="protein sequence ID" value="MCD5315923.1"/>
    <property type="molecule type" value="Genomic_DNA"/>
</dbReference>
<protein>
    <submittedName>
        <fullName evidence="7">FAD-binding oxidoreductase</fullName>
    </submittedName>
</protein>
<evidence type="ECO:0000256" key="3">
    <source>
        <dbReference type="ARBA" id="ARBA00022630"/>
    </source>
</evidence>
<comment type="similarity">
    <text evidence="2">Belongs to the oxygen-dependent FAD-linked oxidoreductase family.</text>
</comment>
<sequence>MATQPSTLGRRTFIGLAAALAYGSTQTPKAQAAAAPDWAGLRKSLDGILLLPGDNGYTEAALPYNIALGTRTPAAIAQITGRNDVKRCITRIAGQGIPIAARSGGHSYAGYSTPNGGLVIDVTRANKITISNDGTAQIGAGARLADVYKALAARGRVLPGGSCPTVGIAGLTLGGGIGVLSRPYGLTCDHLKSAHVVTGTGELLKVDAQRNSDLFWALRGGGGGQGVVVTDLTFTTSAAPTVTVFSLTFPTAATTRALSAWSQWIETAPKAITSVCHINTGTATDPAPRNRIVGTFVGTPSKLPPHLSTLIAAVGTDPSARSTQSYTYLDAMKYFAGGRTGREKFRAASRILNAPLSTAQAQRITDLMASRRGLVLLFDSLGGEVADFAPADTAFVHRKALASVQIYTSDAAGDPAVLDLQTALAPVAGKGSYVNYLNAGQQDWASAYWGKNRTRLTKVVKKYDPKGVLDFAQSARRA</sequence>
<reference evidence="7" key="1">
    <citation type="submission" date="2021-11" db="EMBL/GenBank/DDBJ databases">
        <title>Streptomyces corallinus and Kineosporia corallina sp. nov., two new coral-derived marine actinobacteria.</title>
        <authorList>
            <person name="Buangrab K."/>
            <person name="Sutthacheep M."/>
            <person name="Yeemin T."/>
            <person name="Harunari E."/>
            <person name="Igarashi Y."/>
            <person name="Sripreechasak P."/>
            <person name="Kanchanasin P."/>
            <person name="Tanasupawat S."/>
            <person name="Phongsopitanun W."/>
        </authorList>
    </citation>
    <scope>NUCLEOTIDE SEQUENCE</scope>
    <source>
        <strain evidence="7">JCM 31032</strain>
    </source>
</reference>
<dbReference type="Proteomes" id="UP001138997">
    <property type="component" value="Unassembled WGS sequence"/>
</dbReference>
<name>A0A9X1NKP1_9ACTN</name>
<evidence type="ECO:0000313" key="8">
    <source>
        <dbReference type="Proteomes" id="UP001138997"/>
    </source>
</evidence>
<dbReference type="PROSITE" id="PS51318">
    <property type="entry name" value="TAT"/>
    <property type="match status" value="1"/>
</dbReference>